<keyword evidence="3" id="KW-1185">Reference proteome</keyword>
<reference evidence="3" key="1">
    <citation type="submission" date="2016-10" db="EMBL/GenBank/DDBJ databases">
        <authorList>
            <person name="Varghese N."/>
            <person name="Submissions S."/>
        </authorList>
    </citation>
    <scope>NUCLEOTIDE SEQUENCE [LARGE SCALE GENOMIC DNA]</scope>
    <source>
        <strain evidence="3">PL19</strain>
    </source>
</reference>
<keyword evidence="1" id="KW-1133">Transmembrane helix</keyword>
<dbReference type="Proteomes" id="UP000198928">
    <property type="component" value="Unassembled WGS sequence"/>
</dbReference>
<evidence type="ECO:0000313" key="3">
    <source>
        <dbReference type="Proteomes" id="UP000198928"/>
    </source>
</evidence>
<keyword evidence="1" id="KW-0812">Transmembrane</keyword>
<gene>
    <name evidence="2" type="ORF">SAMN05192584_105212</name>
</gene>
<evidence type="ECO:0000256" key="1">
    <source>
        <dbReference type="SAM" id="Phobius"/>
    </source>
</evidence>
<keyword evidence="1" id="KW-0472">Membrane</keyword>
<organism evidence="2 3">
    <name type="scientific">Streptomyces pini</name>
    <dbReference type="NCBI Taxonomy" id="1520580"/>
    <lineage>
        <taxon>Bacteria</taxon>
        <taxon>Bacillati</taxon>
        <taxon>Actinomycetota</taxon>
        <taxon>Actinomycetes</taxon>
        <taxon>Kitasatosporales</taxon>
        <taxon>Streptomycetaceae</taxon>
        <taxon>Streptomyces</taxon>
    </lineage>
</organism>
<dbReference type="AlphaFoldDB" id="A0A1I3YWR6"/>
<accession>A0A1I3YWR6</accession>
<protein>
    <submittedName>
        <fullName evidence="2">Uncharacterized protein</fullName>
    </submittedName>
</protein>
<feature type="transmembrane region" description="Helical" evidence="1">
    <location>
        <begin position="43"/>
        <end position="63"/>
    </location>
</feature>
<evidence type="ECO:0000313" key="2">
    <source>
        <dbReference type="EMBL" id="SFK35646.1"/>
    </source>
</evidence>
<name>A0A1I3YWR6_9ACTN</name>
<proteinExistence type="predicted"/>
<dbReference type="EMBL" id="FOSG01000005">
    <property type="protein sequence ID" value="SFK35646.1"/>
    <property type="molecule type" value="Genomic_DNA"/>
</dbReference>
<sequence>MLVCFLIAMGMFLPLGVFVLWSPNGRADRFRKAILSTGLGPGLVRAVAVGWIIFGALAIALLAREAGQTFSAMVIPGFL</sequence>